<comment type="caution">
    <text evidence="2">The sequence shown here is derived from an EMBL/GenBank/DDBJ whole genome shotgun (WGS) entry which is preliminary data.</text>
</comment>
<name>A0A6V8NVI4_9ACTN</name>
<accession>A0A6V8NVI4</accession>
<proteinExistence type="predicted"/>
<gene>
    <name evidence="2" type="ORF">HKBW3S09_01746</name>
</gene>
<organism evidence="2 3">
    <name type="scientific">Candidatus Hakubella thermalkaliphila</name>
    <dbReference type="NCBI Taxonomy" id="2754717"/>
    <lineage>
        <taxon>Bacteria</taxon>
        <taxon>Bacillati</taxon>
        <taxon>Actinomycetota</taxon>
        <taxon>Actinomycetota incertae sedis</taxon>
        <taxon>Candidatus Hakubellales</taxon>
        <taxon>Candidatus Hakubellaceae</taxon>
        <taxon>Candidatus Hakubella</taxon>
    </lineage>
</organism>
<dbReference type="EMBL" id="BLRW01000453">
    <property type="protein sequence ID" value="GFP24279.1"/>
    <property type="molecule type" value="Genomic_DNA"/>
</dbReference>
<keyword evidence="2" id="KW-0378">Hydrolase</keyword>
<dbReference type="Pfam" id="PF13802">
    <property type="entry name" value="Gal_mutarotas_2"/>
    <property type="match status" value="1"/>
</dbReference>
<protein>
    <submittedName>
        <fullName evidence="2">Alpha-D-xyloside xylohydrolase</fullName>
    </submittedName>
</protein>
<feature type="non-terminal residue" evidence="2">
    <location>
        <position position="1"/>
    </location>
</feature>
<sequence>FHAICRVKCGSRERNGISFRCITDRGEELNVRIDVCSDTVLRFRMSLEGDNSGEKPPMDTEQIWHEVEFEVIENERQVKIKTSSLVVKITKDPWEFLIYNSMGHLVCGESHSDLDVQQKPKIKTLSYYKDETGIERVVGSFRVAPDERFYGFGEKFTTLDKRGQKIIAWNVDALGVGTEKSYKNVPFFMSTSNVVS</sequence>
<dbReference type="AlphaFoldDB" id="A0A6V8NVI4"/>
<evidence type="ECO:0000259" key="1">
    <source>
        <dbReference type="Pfam" id="PF13802"/>
    </source>
</evidence>
<evidence type="ECO:0000313" key="2">
    <source>
        <dbReference type="EMBL" id="GFP24279.1"/>
    </source>
</evidence>
<dbReference type="Proteomes" id="UP000585609">
    <property type="component" value="Unassembled WGS sequence"/>
</dbReference>
<dbReference type="GO" id="GO:0005975">
    <property type="term" value="P:carbohydrate metabolic process"/>
    <property type="evidence" value="ECO:0007669"/>
    <property type="project" value="InterPro"/>
</dbReference>
<dbReference type="GO" id="GO:0016787">
    <property type="term" value="F:hydrolase activity"/>
    <property type="evidence" value="ECO:0007669"/>
    <property type="project" value="UniProtKB-KW"/>
</dbReference>
<dbReference type="CDD" id="cd14752">
    <property type="entry name" value="GH31_N"/>
    <property type="match status" value="1"/>
</dbReference>
<dbReference type="SUPFAM" id="SSF74650">
    <property type="entry name" value="Galactose mutarotase-like"/>
    <property type="match status" value="1"/>
</dbReference>
<dbReference type="GO" id="GO:0030246">
    <property type="term" value="F:carbohydrate binding"/>
    <property type="evidence" value="ECO:0007669"/>
    <property type="project" value="InterPro"/>
</dbReference>
<dbReference type="InterPro" id="IPR025887">
    <property type="entry name" value="Glyco_hydro_31_N_dom"/>
</dbReference>
<dbReference type="InterPro" id="IPR011013">
    <property type="entry name" value="Gal_mutarotase_sf_dom"/>
</dbReference>
<evidence type="ECO:0000313" key="3">
    <source>
        <dbReference type="Proteomes" id="UP000585609"/>
    </source>
</evidence>
<reference evidence="2 3" key="1">
    <citation type="journal article" date="2020" name="Front. Microbiol.">
        <title>Single-cell genomics of novel Actinobacteria with the Wood-Ljungdahl pathway discovered in a serpentinizing system.</title>
        <authorList>
            <person name="Merino N."/>
            <person name="Kawai M."/>
            <person name="Boyd E.S."/>
            <person name="Colman D.R."/>
            <person name="McGlynn S.E."/>
            <person name="Nealson K.H."/>
            <person name="Kurokawa K."/>
            <person name="Hongoh Y."/>
        </authorList>
    </citation>
    <scope>NUCLEOTIDE SEQUENCE [LARGE SCALE GENOMIC DNA]</scope>
    <source>
        <strain evidence="2 3">S09_30</strain>
    </source>
</reference>
<feature type="domain" description="Glycoside hydrolase family 31 N-terminal" evidence="1">
    <location>
        <begin position="31"/>
        <end position="192"/>
    </location>
</feature>
<dbReference type="Gene3D" id="2.60.40.1760">
    <property type="entry name" value="glycosyl hydrolase (family 31)"/>
    <property type="match status" value="1"/>
</dbReference>